<evidence type="ECO:0000256" key="2">
    <source>
        <dbReference type="SAM" id="MobiDB-lite"/>
    </source>
</evidence>
<dbReference type="OMA" id="SVERNEC"/>
<dbReference type="AlphaFoldDB" id="A0A078B2L7"/>
<feature type="coiled-coil region" evidence="1">
    <location>
        <begin position="91"/>
        <end position="132"/>
    </location>
</feature>
<feature type="compositionally biased region" description="Basic and acidic residues" evidence="2">
    <location>
        <begin position="667"/>
        <end position="678"/>
    </location>
</feature>
<accession>A0A078B2L7</accession>
<evidence type="ECO:0000256" key="1">
    <source>
        <dbReference type="SAM" id="Coils"/>
    </source>
</evidence>
<dbReference type="Proteomes" id="UP000039865">
    <property type="component" value="Unassembled WGS sequence"/>
</dbReference>
<feature type="coiled-coil region" evidence="1">
    <location>
        <begin position="191"/>
        <end position="285"/>
    </location>
</feature>
<dbReference type="EMBL" id="CCKQ01015633">
    <property type="protein sequence ID" value="CDW87467.1"/>
    <property type="molecule type" value="Genomic_DNA"/>
</dbReference>
<dbReference type="GO" id="GO:0005814">
    <property type="term" value="C:centriole"/>
    <property type="evidence" value="ECO:0007669"/>
    <property type="project" value="TreeGrafter"/>
</dbReference>
<feature type="compositionally biased region" description="Basic and acidic residues" evidence="2">
    <location>
        <begin position="687"/>
        <end position="701"/>
    </location>
</feature>
<evidence type="ECO:0000313" key="4">
    <source>
        <dbReference type="Proteomes" id="UP000039865"/>
    </source>
</evidence>
<proteinExistence type="predicted"/>
<evidence type="ECO:0000313" key="3">
    <source>
        <dbReference type="EMBL" id="CDW87467.1"/>
    </source>
</evidence>
<protein>
    <submittedName>
        <fullName evidence="3">Uncharacterized protein</fullName>
    </submittedName>
</protein>
<dbReference type="OrthoDB" id="551053at2759"/>
<reference evidence="3 4" key="1">
    <citation type="submission" date="2014-06" db="EMBL/GenBank/DDBJ databases">
        <authorList>
            <person name="Swart Estienne"/>
        </authorList>
    </citation>
    <scope>NUCLEOTIDE SEQUENCE [LARGE SCALE GENOMIC DNA]</scope>
    <source>
        <strain evidence="3 4">130c</strain>
    </source>
</reference>
<organism evidence="3 4">
    <name type="scientific">Stylonychia lemnae</name>
    <name type="common">Ciliate</name>
    <dbReference type="NCBI Taxonomy" id="5949"/>
    <lineage>
        <taxon>Eukaryota</taxon>
        <taxon>Sar</taxon>
        <taxon>Alveolata</taxon>
        <taxon>Ciliophora</taxon>
        <taxon>Intramacronucleata</taxon>
        <taxon>Spirotrichea</taxon>
        <taxon>Stichotrichia</taxon>
        <taxon>Sporadotrichida</taxon>
        <taxon>Oxytrichidae</taxon>
        <taxon>Stylonychinae</taxon>
        <taxon>Stylonychia</taxon>
    </lineage>
</organism>
<sequence>MSNYYDQAADKLRSDIHLNRLDMIERDKKHEDYEDQLLQYKKDVMNLSVYRADHSQLDELQQQLQNNVQISEGEKDQIIEMAQLMNSSTLIKSYENIMMQYEQDLDKKNNQIKEMERDIQQIQYENQNLASQLYNLKVNLTATGKDNFQDGLYKDSSVGRDEKERLVELLKRNHDIVLEKYELQKQRNDTLEKTAIEKEKLYNEIKIENDQLANQSYKLQRSTEDLINEKKILETKLKNIDNNLRSQTDDARQLRLSNQQFESKIKLLSEEYDNLQKSFEELSIKKQSEVEILSKEINSLVVLDKDSKQRLYVQDKDIGELRDHIRLISQELDSRTRENQHLVQLLEDQEQKIALYEQKEKSIQQLAAESKKRIEEANSERDRVLLKEQQYLRQITRLEERIKTEGQEKQERHEKIIESLRLKQKNMLDQKDDEISDLRLKLSDAKESSDRYRVEKESLRNELDKLQDQIRTLKDESSIRYETYSKQINQSELLNEDKMRQLSRDNERFKEENETMKRNQQQTQILLHEQEIKLDGNMRDYERYFEENKRMREMINSLREEKDNAYNEVKRLKNIYHDRVNELNDECNLKIAHLENQLLEAKEKHKFHEEKGFEIMMMQERISDKLKNEHRLTVEQFERVMKALKTDNRHLQDKVIELKGQLKLEKENNDDNLYEKMKKSVKKSSSKSKDREKEKSKTNNK</sequence>
<dbReference type="GO" id="GO:0060271">
    <property type="term" value="P:cilium assembly"/>
    <property type="evidence" value="ECO:0007669"/>
    <property type="project" value="TreeGrafter"/>
</dbReference>
<feature type="region of interest" description="Disordered" evidence="2">
    <location>
        <begin position="667"/>
        <end position="701"/>
    </location>
</feature>
<dbReference type="PANTHER" id="PTHR35970:SF1">
    <property type="entry name" value="SODIUM CHANNEL AND CLATHRIN LINKER 1"/>
    <property type="match status" value="1"/>
</dbReference>
<keyword evidence="4" id="KW-1185">Reference proteome</keyword>
<keyword evidence="1" id="KW-0175">Coiled coil</keyword>
<gene>
    <name evidence="3" type="primary">Contig15928.g16983</name>
    <name evidence="3" type="ORF">STYLEM_16572</name>
</gene>
<dbReference type="InterPro" id="IPR038911">
    <property type="entry name" value="SCLT1"/>
</dbReference>
<name>A0A078B2L7_STYLE</name>
<dbReference type="InParanoid" id="A0A078B2L7"/>
<dbReference type="PANTHER" id="PTHR35970">
    <property type="entry name" value="SODIUM CHANNEL AND CLATHRIN LINKER 1"/>
    <property type="match status" value="1"/>
</dbReference>